<reference evidence="1 2" key="1">
    <citation type="submission" date="2023-01" db="EMBL/GenBank/DDBJ databases">
        <title>Analysis of 21 Apiospora genomes using comparative genomics revels a genus with tremendous synthesis potential of carbohydrate active enzymes and secondary metabolites.</title>
        <authorList>
            <person name="Sorensen T."/>
        </authorList>
    </citation>
    <scope>NUCLEOTIDE SEQUENCE [LARGE SCALE GENOMIC DNA]</scope>
    <source>
        <strain evidence="1 2">CBS 20057</strain>
    </source>
</reference>
<accession>A0ABR1SNH3</accession>
<name>A0ABR1SNH3_9PEZI</name>
<evidence type="ECO:0000313" key="2">
    <source>
        <dbReference type="Proteomes" id="UP001396898"/>
    </source>
</evidence>
<proteinExistence type="predicted"/>
<protein>
    <submittedName>
        <fullName evidence="1">Uncharacterized protein</fullName>
    </submittedName>
</protein>
<gene>
    <name evidence="1" type="ORF">PG991_001825</name>
</gene>
<keyword evidence="2" id="KW-1185">Reference proteome</keyword>
<organism evidence="1 2">
    <name type="scientific">Apiospora marii</name>
    <dbReference type="NCBI Taxonomy" id="335849"/>
    <lineage>
        <taxon>Eukaryota</taxon>
        <taxon>Fungi</taxon>
        <taxon>Dikarya</taxon>
        <taxon>Ascomycota</taxon>
        <taxon>Pezizomycotina</taxon>
        <taxon>Sordariomycetes</taxon>
        <taxon>Xylariomycetidae</taxon>
        <taxon>Amphisphaeriales</taxon>
        <taxon>Apiosporaceae</taxon>
        <taxon>Apiospora</taxon>
    </lineage>
</organism>
<evidence type="ECO:0000313" key="1">
    <source>
        <dbReference type="EMBL" id="KAK8035752.1"/>
    </source>
</evidence>
<dbReference type="EMBL" id="JAQQWI010000005">
    <property type="protein sequence ID" value="KAK8035752.1"/>
    <property type="molecule type" value="Genomic_DNA"/>
</dbReference>
<sequence length="140" mass="14282">MPSPWPFTGTSLPVGSGLFARSGILARSGNLACSGLLRVIGFEGTGGALMVPDFGLPGGSGGALLGSALGPPPESSGGDPFPSHDLLCDRSGCSTHLYHMTNGLTRSSAALPVAKNFRREQSSLPDTLNVSSIRTPGESW</sequence>
<dbReference type="Proteomes" id="UP001396898">
    <property type="component" value="Unassembled WGS sequence"/>
</dbReference>
<comment type="caution">
    <text evidence="1">The sequence shown here is derived from an EMBL/GenBank/DDBJ whole genome shotgun (WGS) entry which is preliminary data.</text>
</comment>